<dbReference type="PROSITE" id="PS51669">
    <property type="entry name" value="4FE4S_MOW_BIS_MGD"/>
    <property type="match status" value="1"/>
</dbReference>
<keyword evidence="4" id="KW-0411">Iron-sulfur</keyword>
<feature type="domain" description="4Fe-4S Mo/W bis-MGD-type" evidence="5">
    <location>
        <begin position="4"/>
        <end position="60"/>
    </location>
</feature>
<dbReference type="InterPro" id="IPR006963">
    <property type="entry name" value="Mopterin_OxRdtase_4Fe-4S_dom"/>
</dbReference>
<name>A0ABT7DK43_9ACTN</name>
<dbReference type="Gene3D" id="2.20.25.90">
    <property type="entry name" value="ADC-like domains"/>
    <property type="match status" value="1"/>
</dbReference>
<dbReference type="Gene3D" id="3.40.228.10">
    <property type="entry name" value="Dimethylsulfoxide Reductase, domain 2"/>
    <property type="match status" value="1"/>
</dbReference>
<dbReference type="CDD" id="cd02781">
    <property type="entry name" value="MopB_CT_Acetylene-hydratase"/>
    <property type="match status" value="1"/>
</dbReference>
<dbReference type="SMART" id="SM00926">
    <property type="entry name" value="Molybdop_Fe4S4"/>
    <property type="match status" value="1"/>
</dbReference>
<proteinExistence type="inferred from homology"/>
<dbReference type="InterPro" id="IPR006656">
    <property type="entry name" value="Mopterin_OxRdtase"/>
</dbReference>
<reference evidence="6 7" key="1">
    <citation type="submission" date="2023-05" db="EMBL/GenBank/DDBJ databases">
        <title>Gordonibacter KGMB12511T sp. nov., isolated from faeces of healthy Korean.</title>
        <authorList>
            <person name="Kim H.S."/>
            <person name="Kim J.-S."/>
            <person name="Suh M.K."/>
            <person name="Eom M.K."/>
            <person name="Do H.E."/>
            <person name="Lee J.-S."/>
        </authorList>
    </citation>
    <scope>NUCLEOTIDE SEQUENCE [LARGE SCALE GENOMIC DNA]</scope>
    <source>
        <strain evidence="6 7">KGMB12511</strain>
    </source>
</reference>
<dbReference type="Proteomes" id="UP001232750">
    <property type="component" value="Unassembled WGS sequence"/>
</dbReference>
<organism evidence="6 7">
    <name type="scientific">Gordonibacter faecis</name>
    <dbReference type="NCBI Taxonomy" id="3047475"/>
    <lineage>
        <taxon>Bacteria</taxon>
        <taxon>Bacillati</taxon>
        <taxon>Actinomycetota</taxon>
        <taxon>Coriobacteriia</taxon>
        <taxon>Eggerthellales</taxon>
        <taxon>Eggerthellaceae</taxon>
        <taxon>Gordonibacter</taxon>
    </lineage>
</organism>
<dbReference type="InterPro" id="IPR050612">
    <property type="entry name" value="Prok_Mopterin_Oxidored"/>
</dbReference>
<dbReference type="Gene3D" id="3.40.50.740">
    <property type="match status" value="1"/>
</dbReference>
<evidence type="ECO:0000259" key="5">
    <source>
        <dbReference type="PROSITE" id="PS51669"/>
    </source>
</evidence>
<dbReference type="Pfam" id="PF00384">
    <property type="entry name" value="Molybdopterin"/>
    <property type="match status" value="1"/>
</dbReference>
<evidence type="ECO:0000313" key="6">
    <source>
        <dbReference type="EMBL" id="MDJ1649899.1"/>
    </source>
</evidence>
<dbReference type="EMBL" id="JASJEU010000007">
    <property type="protein sequence ID" value="MDJ1649899.1"/>
    <property type="molecule type" value="Genomic_DNA"/>
</dbReference>
<dbReference type="InterPro" id="IPR037949">
    <property type="entry name" value="MopB_CT_Acetylene-hydratase"/>
</dbReference>
<keyword evidence="2" id="KW-0479">Metal-binding</keyword>
<comment type="similarity">
    <text evidence="1">Belongs to the prokaryotic molybdopterin-containing oxidoreductase family.</text>
</comment>
<gene>
    <name evidence="6" type="ORF">QNJ86_03705</name>
</gene>
<keyword evidence="3" id="KW-0408">Iron</keyword>
<keyword evidence="7" id="KW-1185">Reference proteome</keyword>
<accession>A0ABT7DK43</accession>
<evidence type="ECO:0000256" key="2">
    <source>
        <dbReference type="ARBA" id="ARBA00022723"/>
    </source>
</evidence>
<dbReference type="Gene3D" id="2.40.40.20">
    <property type="match status" value="1"/>
</dbReference>
<dbReference type="InterPro" id="IPR006657">
    <property type="entry name" value="MoPterin_dinucl-bd_dom"/>
</dbReference>
<comment type="caution">
    <text evidence="6">The sequence shown here is derived from an EMBL/GenBank/DDBJ whole genome shotgun (WGS) entry which is preliminary data.</text>
</comment>
<evidence type="ECO:0000256" key="1">
    <source>
        <dbReference type="ARBA" id="ARBA00010312"/>
    </source>
</evidence>
<dbReference type="RefSeq" id="WP_283831247.1">
    <property type="nucleotide sequence ID" value="NZ_JASJEU010000007.1"/>
</dbReference>
<dbReference type="PANTHER" id="PTHR43742">
    <property type="entry name" value="TRIMETHYLAMINE-N-OXIDE REDUCTASE"/>
    <property type="match status" value="1"/>
</dbReference>
<dbReference type="InterPro" id="IPR009010">
    <property type="entry name" value="Asp_de-COase-like_dom_sf"/>
</dbReference>
<dbReference type="SUPFAM" id="SSF53706">
    <property type="entry name" value="Formate dehydrogenase/DMSO reductase, domains 1-3"/>
    <property type="match status" value="1"/>
</dbReference>
<protein>
    <submittedName>
        <fullName evidence="6">Molybdopterin-dependent oxidoreductase</fullName>
    </submittedName>
</protein>
<evidence type="ECO:0000256" key="3">
    <source>
        <dbReference type="ARBA" id="ARBA00023004"/>
    </source>
</evidence>
<evidence type="ECO:0000313" key="7">
    <source>
        <dbReference type="Proteomes" id="UP001232750"/>
    </source>
</evidence>
<evidence type="ECO:0000256" key="4">
    <source>
        <dbReference type="ARBA" id="ARBA00023014"/>
    </source>
</evidence>
<sequence length="751" mass="84180">MARDEVKVCGCHLCWHQCEVRLHVEDGILKHVTGNPNGVTGGGYGCERLAGVPEFHYSSKRLNHPRKRVGKRGSGRWERVTWEEALDDIAARLLAIREESGPEALAKLGGTIHGPADWASWRFFNQWGSPNSFNTGKDCGQANTIVECTMYGWDSLGVAPMPGKSRNIVLWGSNPPESAAVKWNSIRACQDRGARLIVVDPRFSEAASYADLWLQPRPATDGALGWGVIHILIEEGLYDKEFVERWCTGFDQVTEKAKKYSPERVSKITGVPVGKILRFARAYADGPTNYVWSLSGCHYGNGAGYAAVYTQAVIRAITGNIDREGGNPMTGPLPNQVDWYNAMGWDLLVEHLEHSDRDSVTANRFPVCSKASLTRINGAIKKAWGQGYGCPLYFLYPSSRGIYDAIRYGEPYPIRALFIHAGNPLVTLAGARDCYEALKKVDLLVGMDFFMTPSMALCDYVLPAASWIERPHTMLYWGVSATAIAYEQPLPALYERKDDYWLWKELAHRVGLPYEWPDTLESMYDLILRPSGRTHAQVANSSQYYFESDTGREFERYAKEGRGFGTASGKCELAPSALAACGLDPVPDYVEPPQSRSRTPELAREYPLTLISGSRVRPYWHTSYRELSSLRWRHELPETQMHPETARAFGIVNGDTVLVETPLGSVRQRACVTTAIAPDVVHAEAFWYYPEQPAEDPYLFGVWDSNINAIIPDDYDVCDFAGDHPYRGLLCRIRKAETPLDFERPVFNEFD</sequence>
<dbReference type="PANTHER" id="PTHR43742:SF6">
    <property type="entry name" value="OXIDOREDUCTASE YYAE-RELATED"/>
    <property type="match status" value="1"/>
</dbReference>
<dbReference type="SUPFAM" id="SSF50692">
    <property type="entry name" value="ADC-like"/>
    <property type="match status" value="1"/>
</dbReference>
<dbReference type="Pfam" id="PF01568">
    <property type="entry name" value="Molydop_binding"/>
    <property type="match status" value="1"/>
</dbReference>